<keyword evidence="3" id="KW-0547">Nucleotide-binding</keyword>
<comment type="caution">
    <text evidence="6">The sequence shown here is derived from an EMBL/GenBank/DDBJ whole genome shotgun (WGS) entry which is preliminary data.</text>
</comment>
<dbReference type="GO" id="GO:0016020">
    <property type="term" value="C:membrane"/>
    <property type="evidence" value="ECO:0007669"/>
    <property type="project" value="InterPro"/>
</dbReference>
<dbReference type="InterPro" id="IPR003593">
    <property type="entry name" value="AAA+_ATPase"/>
</dbReference>
<evidence type="ECO:0000313" key="6">
    <source>
        <dbReference type="EMBL" id="SFL46901.1"/>
    </source>
</evidence>
<dbReference type="GO" id="GO:0140359">
    <property type="term" value="F:ABC-type transporter activity"/>
    <property type="evidence" value="ECO:0007669"/>
    <property type="project" value="InterPro"/>
</dbReference>
<dbReference type="OrthoDB" id="9809450at2"/>
<dbReference type="InterPro" id="IPR003439">
    <property type="entry name" value="ABC_transporter-like_ATP-bd"/>
</dbReference>
<keyword evidence="4 6" id="KW-0067">ATP-binding</keyword>
<accession>A0A8G2C1A6</accession>
<gene>
    <name evidence="6" type="ORF">SAMN05421830_102309</name>
</gene>
<dbReference type="SMART" id="SM00382">
    <property type="entry name" value="AAA"/>
    <property type="match status" value="1"/>
</dbReference>
<dbReference type="GO" id="GO:0005524">
    <property type="term" value="F:ATP binding"/>
    <property type="evidence" value="ECO:0007669"/>
    <property type="project" value="UniProtKB-KW"/>
</dbReference>
<feature type="domain" description="ABC transporter" evidence="5">
    <location>
        <begin position="32"/>
        <end position="256"/>
    </location>
</feature>
<evidence type="ECO:0000256" key="4">
    <source>
        <dbReference type="ARBA" id="ARBA00022840"/>
    </source>
</evidence>
<reference evidence="6 7" key="1">
    <citation type="submission" date="2016-10" db="EMBL/GenBank/DDBJ databases">
        <authorList>
            <person name="Varghese N."/>
            <person name="Submissions S."/>
        </authorList>
    </citation>
    <scope>NUCLEOTIDE SEQUENCE [LARGE SCALE GENOMIC DNA]</scope>
    <source>
        <strain evidence="6 7">DSM 1741</strain>
    </source>
</reference>
<evidence type="ECO:0000259" key="5">
    <source>
        <dbReference type="PROSITE" id="PS50893"/>
    </source>
</evidence>
<dbReference type="PROSITE" id="PS50893">
    <property type="entry name" value="ABC_TRANSPORTER_2"/>
    <property type="match status" value="1"/>
</dbReference>
<dbReference type="PANTHER" id="PTHR46743:SF2">
    <property type="entry name" value="TEICHOIC ACIDS EXPORT ATP-BINDING PROTEIN TAGH"/>
    <property type="match status" value="1"/>
</dbReference>
<dbReference type="Gene3D" id="3.40.50.300">
    <property type="entry name" value="P-loop containing nucleotide triphosphate hydrolases"/>
    <property type="match status" value="1"/>
</dbReference>
<dbReference type="EMBL" id="FOTO01000002">
    <property type="protein sequence ID" value="SFL46901.1"/>
    <property type="molecule type" value="Genomic_DNA"/>
</dbReference>
<dbReference type="CDD" id="cd03220">
    <property type="entry name" value="ABC_KpsT_Wzt"/>
    <property type="match status" value="1"/>
</dbReference>
<evidence type="ECO:0000256" key="2">
    <source>
        <dbReference type="ARBA" id="ARBA00022448"/>
    </source>
</evidence>
<evidence type="ECO:0000256" key="1">
    <source>
        <dbReference type="ARBA" id="ARBA00005417"/>
    </source>
</evidence>
<dbReference type="Pfam" id="PF00005">
    <property type="entry name" value="ABC_tran"/>
    <property type="match status" value="1"/>
</dbReference>
<dbReference type="Proteomes" id="UP000199581">
    <property type="component" value="Unassembled WGS sequence"/>
</dbReference>
<dbReference type="AlphaFoldDB" id="A0A8G2C1A6"/>
<protein>
    <submittedName>
        <fullName evidence="6">Lipopolysaccharide transport system ATP-binding protein</fullName>
    </submittedName>
</protein>
<dbReference type="InterPro" id="IPR027417">
    <property type="entry name" value="P-loop_NTPase"/>
</dbReference>
<dbReference type="RefSeq" id="WP_092190113.1">
    <property type="nucleotide sequence ID" value="NZ_FOTO01000002.1"/>
</dbReference>
<keyword evidence="7" id="KW-1185">Reference proteome</keyword>
<evidence type="ECO:0000256" key="3">
    <source>
        <dbReference type="ARBA" id="ARBA00022741"/>
    </source>
</evidence>
<dbReference type="SUPFAM" id="SSF52540">
    <property type="entry name" value="P-loop containing nucleoside triphosphate hydrolases"/>
    <property type="match status" value="1"/>
</dbReference>
<name>A0A8G2C1A6_DESNO</name>
<dbReference type="InterPro" id="IPR015860">
    <property type="entry name" value="ABC_transpr_TagH-like"/>
</dbReference>
<organism evidence="6 7">
    <name type="scientific">Desulfomicrobium norvegicum (strain DSM 1741 / NCIMB 8310)</name>
    <name type="common">Desulfovibrio baculatus (strain Norway 4)</name>
    <name type="synonym">Desulfovibrio desulfuricans (strain Norway 4)</name>
    <dbReference type="NCBI Taxonomy" id="52561"/>
    <lineage>
        <taxon>Bacteria</taxon>
        <taxon>Pseudomonadati</taxon>
        <taxon>Thermodesulfobacteriota</taxon>
        <taxon>Desulfovibrionia</taxon>
        <taxon>Desulfovibrionales</taxon>
        <taxon>Desulfomicrobiaceae</taxon>
        <taxon>Desulfomicrobium</taxon>
    </lineage>
</organism>
<evidence type="ECO:0000313" key="7">
    <source>
        <dbReference type="Proteomes" id="UP000199581"/>
    </source>
</evidence>
<dbReference type="InterPro" id="IPR050683">
    <property type="entry name" value="Bact_Polysacc_Export_ATP-bd"/>
</dbReference>
<dbReference type="GO" id="GO:0016887">
    <property type="term" value="F:ATP hydrolysis activity"/>
    <property type="evidence" value="ECO:0007669"/>
    <property type="project" value="InterPro"/>
</dbReference>
<comment type="similarity">
    <text evidence="1">Belongs to the ABC transporter superfamily.</text>
</comment>
<sequence length="413" mass="46251">MKPIISVEGLGKKYVIRHEGQTHYKSLREEIFQLPKKLFRRQDNKEEFWALKDLNFEVMPGDRIGIVGHNGAGKSTLLKILSRITEPTAGRVHLRGRVASLLEVGTGFHSELTGRENIFLNAAILGMSRFEVNKKFDEIVDFAGVERFLDTPVKRYSSGMYVRLAFAVAASLDPEILIVDEVLAVGDMDFQKKCIRKMEEVSSEKGKTVLLVSHQLHFVNKLCNRAILFGNGCVLAEGSASEITDKYLADRSEQVKKGDIVVRDKDSDFPFLRKVILSASDGTSLTSCTSHTELVLSCKISPGKLPKNKQYQILWFIKNESDDVVTASASETMHDFSVNSSIENVLCIIKLDPLPIGSYYFRIVLHVPGADNFDDVDAVLPFSVIRQAYGSQNLGSSHDYSAKLFLKNQWKIQ</sequence>
<proteinExistence type="inferred from homology"/>
<dbReference type="PANTHER" id="PTHR46743">
    <property type="entry name" value="TEICHOIC ACIDS EXPORT ATP-BINDING PROTEIN TAGH"/>
    <property type="match status" value="1"/>
</dbReference>
<keyword evidence="2" id="KW-0813">Transport</keyword>